<dbReference type="InterPro" id="IPR011780">
    <property type="entry name" value="D_Ser_am_lyase"/>
</dbReference>
<evidence type="ECO:0000313" key="6">
    <source>
        <dbReference type="EMBL" id="ACI18162.1"/>
    </source>
</evidence>
<keyword evidence="7" id="KW-1185">Reference proteome</keyword>
<dbReference type="OrthoDB" id="9780546at2"/>
<dbReference type="SUPFAM" id="SSF53686">
    <property type="entry name" value="Tryptophan synthase beta subunit-like PLP-dependent enzymes"/>
    <property type="match status" value="1"/>
</dbReference>
<dbReference type="Gene3D" id="3.40.50.1100">
    <property type="match status" value="2"/>
</dbReference>
<dbReference type="HOGENOM" id="CLU_035707_0_0_9"/>
<dbReference type="PANTHER" id="PTHR48078">
    <property type="entry name" value="THREONINE DEHYDRATASE, MITOCHONDRIAL-RELATED"/>
    <property type="match status" value="1"/>
</dbReference>
<sequence length="412" mass="44923">MNADEFLLNKIKTYQPVFWRNPNKEETTKALKHIPLGLMDIEDAEKRLQRFAPAIKELFPETNDGIIESSHTELKHAEELKGITLESFSGPVYAKLDNYLPISGSVKARGGIYEVLWFAEQVALQEGVITLDSDYRALLTPEARNVFSGYSLVVGSTGNLGLSIGIMGRAFGFNVEVHMSKEAAAWKKEKLRSLGARVVEHEGDYSSAVAQARQIASSNPKAHFVDDEESVILFLGYAVAGLRLAPQIRPLLDETGKNLKVYIPCGVGGAPGGIAFGLKATLGDRVEVYFAEPTHSPCMLLALATGKLSDISVSDVGLDGITVADGLAVGRASKLTTSWMMHLIDGVFTVPDEFMLDMVRWLWDKEGIKTEPSANAGLYGIVGDGVHMVWLTGGSMVPEEVFENYLSKSQKL</sequence>
<dbReference type="EC" id="4.3.1.18" evidence="4"/>
<reference evidence="6 7" key="2">
    <citation type="journal article" date="2014" name="Genome Announc.">
        <title>Complete Genome Sequence of Coprothermobacter proteolyticus DSM 5265.</title>
        <authorList>
            <person name="Alexiev A."/>
            <person name="Coil D.A."/>
            <person name="Badger J.H."/>
            <person name="Enticknap J."/>
            <person name="Ward N."/>
            <person name="Robb F.T."/>
            <person name="Eisen J.A."/>
        </authorList>
    </citation>
    <scope>NUCLEOTIDE SEQUENCE [LARGE SCALE GENOMIC DNA]</scope>
    <source>
        <strain evidence="7">ATCC 35245 / DSM 5265 / OCM 4 / BT</strain>
    </source>
</reference>
<feature type="domain" description="Tryptophan synthase beta chain-like PALP" evidence="5">
    <location>
        <begin position="86"/>
        <end position="381"/>
    </location>
</feature>
<organism evidence="6 7">
    <name type="scientific">Coprothermobacter proteolyticus (strain ATCC 35245 / DSM 5265 / OCM 4 / BT)</name>
    <dbReference type="NCBI Taxonomy" id="309798"/>
    <lineage>
        <taxon>Bacteria</taxon>
        <taxon>Pseudomonadati</taxon>
        <taxon>Coprothermobacterota</taxon>
        <taxon>Coprothermobacteria</taxon>
        <taxon>Coprothermobacterales</taxon>
        <taxon>Coprothermobacteraceae</taxon>
        <taxon>Coprothermobacter</taxon>
    </lineage>
</organism>
<dbReference type="PANTHER" id="PTHR48078:SF9">
    <property type="entry name" value="D-SERINE DEHYDRATASE"/>
    <property type="match status" value="1"/>
</dbReference>
<comment type="cofactor">
    <cofactor evidence="1 4">
        <name>pyridoxal 5'-phosphate</name>
        <dbReference type="ChEBI" id="CHEBI:597326"/>
    </cofactor>
</comment>
<evidence type="ECO:0000256" key="4">
    <source>
        <dbReference type="HAMAP-Rule" id="MF_01030"/>
    </source>
</evidence>
<keyword evidence="3 4" id="KW-0456">Lyase</keyword>
<dbReference type="InterPro" id="IPR050147">
    <property type="entry name" value="Ser/Thr_Dehydratase"/>
</dbReference>
<proteinExistence type="inferred from homology"/>
<dbReference type="HAMAP" id="MF_01030">
    <property type="entry name" value="D_Ser_dehydrat"/>
    <property type="match status" value="1"/>
</dbReference>
<dbReference type="Pfam" id="PF00291">
    <property type="entry name" value="PALP"/>
    <property type="match status" value="1"/>
</dbReference>
<reference evidence="7" key="1">
    <citation type="submission" date="2008-08" db="EMBL/GenBank/DDBJ databases">
        <title>The complete genome sequence of Coprothermobacter proteolyticus strain ATCC 5245 / DSM 5265 / BT.</title>
        <authorList>
            <person name="Dodson R.J."/>
            <person name="Durkin A.S."/>
            <person name="Wu M."/>
            <person name="Eisen J."/>
            <person name="Sutton G."/>
        </authorList>
    </citation>
    <scope>NUCLEOTIDE SEQUENCE [LARGE SCALE GENOMIC DNA]</scope>
    <source>
        <strain evidence="7">ATCC 35245 / DSM 5265 / OCM 4 / BT</strain>
    </source>
</reference>
<dbReference type="GO" id="GO:0030170">
    <property type="term" value="F:pyridoxal phosphate binding"/>
    <property type="evidence" value="ECO:0007669"/>
    <property type="project" value="InterPro"/>
</dbReference>
<evidence type="ECO:0000256" key="2">
    <source>
        <dbReference type="ARBA" id="ARBA00022898"/>
    </source>
</evidence>
<evidence type="ECO:0000313" key="7">
    <source>
        <dbReference type="Proteomes" id="UP000001732"/>
    </source>
</evidence>
<dbReference type="RefSeq" id="WP_012544812.1">
    <property type="nucleotide sequence ID" value="NC_011295.1"/>
</dbReference>
<name>B5Y6G7_COPPD</name>
<dbReference type="NCBIfam" id="NF002823">
    <property type="entry name" value="PRK02991.1"/>
    <property type="match status" value="1"/>
</dbReference>
<comment type="similarity">
    <text evidence="4">Belongs to the serine/threonine dehydratase family. DsdA subfamily.</text>
</comment>
<evidence type="ECO:0000256" key="3">
    <source>
        <dbReference type="ARBA" id="ARBA00023239"/>
    </source>
</evidence>
<dbReference type="EMBL" id="CP001145">
    <property type="protein sequence ID" value="ACI18162.1"/>
    <property type="molecule type" value="Genomic_DNA"/>
</dbReference>
<accession>B5Y6G7</accession>
<dbReference type="GO" id="GO:0009097">
    <property type="term" value="P:isoleucine biosynthetic process"/>
    <property type="evidence" value="ECO:0007669"/>
    <property type="project" value="TreeGrafter"/>
</dbReference>
<protein>
    <recommendedName>
        <fullName evidence="4">Probable D-serine dehydratase</fullName>
        <ecNumber evidence="4">4.3.1.18</ecNumber>
    </recommendedName>
    <alternativeName>
        <fullName evidence="4">D-serine deaminase</fullName>
        <shortName evidence="4">DSD</shortName>
    </alternativeName>
</protein>
<dbReference type="InterPro" id="IPR036052">
    <property type="entry name" value="TrpB-like_PALP_sf"/>
</dbReference>
<dbReference type="eggNOG" id="COG3048">
    <property type="taxonomic scope" value="Bacteria"/>
</dbReference>
<dbReference type="GO" id="GO:0016836">
    <property type="term" value="F:hydro-lyase activity"/>
    <property type="evidence" value="ECO:0007669"/>
    <property type="project" value="UniProtKB-UniRule"/>
</dbReference>
<gene>
    <name evidence="4 6" type="primary">dsdA</name>
    <name evidence="6" type="ordered locus">COPRO5265_1590</name>
</gene>
<comment type="catalytic activity">
    <reaction evidence="4">
        <text>D-serine = pyruvate + NH4(+)</text>
        <dbReference type="Rhea" id="RHEA:13977"/>
        <dbReference type="ChEBI" id="CHEBI:15361"/>
        <dbReference type="ChEBI" id="CHEBI:28938"/>
        <dbReference type="ChEBI" id="CHEBI:35247"/>
        <dbReference type="EC" id="4.3.1.18"/>
    </reaction>
</comment>
<dbReference type="Proteomes" id="UP000001732">
    <property type="component" value="Chromosome"/>
</dbReference>
<dbReference type="KEGG" id="cpo:COPRO5265_1590"/>
<dbReference type="InterPro" id="IPR001926">
    <property type="entry name" value="TrpB-like_PALP"/>
</dbReference>
<dbReference type="STRING" id="309798.COPRO5265_1590"/>
<feature type="modified residue" description="N6-(pyridoxal phosphate)lysine" evidence="4">
    <location>
        <position position="107"/>
    </location>
</feature>
<dbReference type="GO" id="GO:0008721">
    <property type="term" value="F:D-serine ammonia-lyase activity"/>
    <property type="evidence" value="ECO:0007669"/>
    <property type="project" value="UniProtKB-EC"/>
</dbReference>
<dbReference type="AlphaFoldDB" id="B5Y6G7"/>
<dbReference type="NCBIfam" id="TIGR02035">
    <property type="entry name" value="D_Ser_am_lyase"/>
    <property type="match status" value="1"/>
</dbReference>
<keyword evidence="2 4" id="KW-0663">Pyridoxal phosphate</keyword>
<evidence type="ECO:0000259" key="5">
    <source>
        <dbReference type="Pfam" id="PF00291"/>
    </source>
</evidence>
<evidence type="ECO:0000256" key="1">
    <source>
        <dbReference type="ARBA" id="ARBA00001933"/>
    </source>
</evidence>
<dbReference type="GO" id="GO:0036088">
    <property type="term" value="P:D-serine catabolic process"/>
    <property type="evidence" value="ECO:0007669"/>
    <property type="project" value="TreeGrafter"/>
</dbReference>